<dbReference type="InterPro" id="IPR036188">
    <property type="entry name" value="FAD/NAD-bd_sf"/>
</dbReference>
<dbReference type="Proteomes" id="UP001058290">
    <property type="component" value="Chromosome"/>
</dbReference>
<evidence type="ECO:0000256" key="1">
    <source>
        <dbReference type="ARBA" id="ARBA00023002"/>
    </source>
</evidence>
<evidence type="ECO:0000313" key="3">
    <source>
        <dbReference type="EMBL" id="UXC20390.1"/>
    </source>
</evidence>
<dbReference type="Gene3D" id="3.50.50.60">
    <property type="entry name" value="FAD/NAD(P)-binding domain"/>
    <property type="match status" value="2"/>
</dbReference>
<protein>
    <submittedName>
        <fullName evidence="3">FAD-dependent oxidoreductase</fullName>
    </submittedName>
</protein>
<keyword evidence="1" id="KW-0560">Oxidoreductase</keyword>
<dbReference type="RefSeq" id="WP_260720105.1">
    <property type="nucleotide sequence ID" value="NZ_CP104377.1"/>
</dbReference>
<proteinExistence type="predicted"/>
<evidence type="ECO:0000259" key="2">
    <source>
        <dbReference type="Pfam" id="PF01266"/>
    </source>
</evidence>
<dbReference type="InterPro" id="IPR006076">
    <property type="entry name" value="FAD-dep_OxRdtase"/>
</dbReference>
<evidence type="ECO:0000313" key="4">
    <source>
        <dbReference type="Proteomes" id="UP001058290"/>
    </source>
</evidence>
<dbReference type="SUPFAM" id="SSF54373">
    <property type="entry name" value="FAD-linked reductases, C-terminal domain"/>
    <property type="match status" value="1"/>
</dbReference>
<dbReference type="PANTHER" id="PTHR13847:SF289">
    <property type="entry name" value="GLYCINE OXIDASE"/>
    <property type="match status" value="1"/>
</dbReference>
<feature type="domain" description="FAD dependent oxidoreductase" evidence="2">
    <location>
        <begin position="18"/>
        <end position="407"/>
    </location>
</feature>
<dbReference type="PANTHER" id="PTHR13847">
    <property type="entry name" value="SARCOSINE DEHYDROGENASE-RELATED"/>
    <property type="match status" value="1"/>
</dbReference>
<organism evidence="3 4">
    <name type="scientific">Comamonas squillarum</name>
    <dbReference type="NCBI Taxonomy" id="2977320"/>
    <lineage>
        <taxon>Bacteria</taxon>
        <taxon>Pseudomonadati</taxon>
        <taxon>Pseudomonadota</taxon>
        <taxon>Betaproteobacteria</taxon>
        <taxon>Burkholderiales</taxon>
        <taxon>Comamonadaceae</taxon>
        <taxon>Comamonas</taxon>
    </lineage>
</organism>
<accession>A0ABY6A5E9</accession>
<dbReference type="Pfam" id="PF01266">
    <property type="entry name" value="DAO"/>
    <property type="match status" value="1"/>
</dbReference>
<keyword evidence="4" id="KW-1185">Reference proteome</keyword>
<sequence>MTETVNKQGAPVQAPKQVVVVGAGVVGVATALALQSYGVAVTLIDRGEPGMECSYGNSGAISPGSVAPLALPGILKTVPGMLMDQDGPLSIGWKHLPKAASWLVAFAQSAEPKRVAAAAERLNDLYQGAVDAHAALAQNLGVSELFMRRGHLHLYPDADYAQKDATGWQLRAKYGYQVEELDRAGIEALEPHAPQGYAHGRYLADHGTILNPLRYVQSMLHAFVQRGGKLVQAEVKAIRPDDKGWAVRTGDAALDAQRWPHIVVAAGAWAPALLKPLGMLLPIESQRGYHAQFAGAQHLVERTVVLADKKVFIAPMEGGLRVGGTVEIAGLKAPPNPRLAAGIERMAREAFPALAGLEAQHWMGHRPCLPGSVPIVGHIDAIQGLWLAVGHGHLGLTGSLPTAQRIATGMCGPQALPFWQLRTAG</sequence>
<dbReference type="SUPFAM" id="SSF51905">
    <property type="entry name" value="FAD/NAD(P)-binding domain"/>
    <property type="match status" value="1"/>
</dbReference>
<dbReference type="Gene3D" id="3.30.9.10">
    <property type="entry name" value="D-Amino Acid Oxidase, subunit A, domain 2"/>
    <property type="match status" value="1"/>
</dbReference>
<name>A0ABY6A5E9_9BURK</name>
<gene>
    <name evidence="3" type="ORF">N4T19_09870</name>
</gene>
<dbReference type="EMBL" id="CP104377">
    <property type="protein sequence ID" value="UXC20390.1"/>
    <property type="molecule type" value="Genomic_DNA"/>
</dbReference>
<reference evidence="3" key="1">
    <citation type="submission" date="2022-09" db="EMBL/GenBank/DDBJ databases">
        <title>Bacterial diversity in gut of crayfish and pufferfish.</title>
        <authorList>
            <person name="Huang Y."/>
        </authorList>
    </citation>
    <scope>NUCLEOTIDE SEQUENCE</scope>
    <source>
        <strain evidence="3">PR12</strain>
    </source>
</reference>